<evidence type="ECO:0000313" key="2">
    <source>
        <dbReference type="EMBL" id="PLB37334.1"/>
    </source>
</evidence>
<reference evidence="2 3" key="1">
    <citation type="submission" date="2017-12" db="EMBL/GenBank/DDBJ databases">
        <authorList>
            <consortium name="DOE Joint Genome Institute"/>
            <person name="Haridas S."/>
            <person name="Kjaerbolling I."/>
            <person name="Vesth T.C."/>
            <person name="Frisvad J.C."/>
            <person name="Nybo J.L."/>
            <person name="Theobald S."/>
            <person name="Kuo A."/>
            <person name="Bowyer P."/>
            <person name="Matsuda Y."/>
            <person name="Mondo S."/>
            <person name="Lyhne E.K."/>
            <person name="Kogle M.E."/>
            <person name="Clum A."/>
            <person name="Lipzen A."/>
            <person name="Salamov A."/>
            <person name="Ngan C.Y."/>
            <person name="Daum C."/>
            <person name="Chiniquy J."/>
            <person name="Barry K."/>
            <person name="LaButti K."/>
            <person name="Simmons B.A."/>
            <person name="Magnuson J.K."/>
            <person name="Mortensen U.H."/>
            <person name="Larsen T.O."/>
            <person name="Grigoriev I.V."/>
            <person name="Baker S.E."/>
            <person name="Andersen M.R."/>
            <person name="Nordberg H.P."/>
            <person name="Cantor M.N."/>
            <person name="Hua S.X."/>
        </authorList>
    </citation>
    <scope>NUCLEOTIDE SEQUENCE [LARGE SCALE GENOMIC DNA]</scope>
    <source>
        <strain evidence="2 3">CBS 102.13</strain>
    </source>
</reference>
<dbReference type="AlphaFoldDB" id="A0A2I2F9L7"/>
<feature type="region of interest" description="Disordered" evidence="1">
    <location>
        <begin position="90"/>
        <end position="110"/>
    </location>
</feature>
<gene>
    <name evidence="2" type="ORF">BDW47DRAFT_39472</name>
</gene>
<dbReference type="EMBL" id="KZ559144">
    <property type="protein sequence ID" value="PLB37334.1"/>
    <property type="molecule type" value="Genomic_DNA"/>
</dbReference>
<proteinExistence type="predicted"/>
<dbReference type="GeneID" id="36526075"/>
<keyword evidence="3" id="KW-1185">Reference proteome</keyword>
<organism evidence="2 3">
    <name type="scientific">Aspergillus candidus</name>
    <dbReference type="NCBI Taxonomy" id="41067"/>
    <lineage>
        <taxon>Eukaryota</taxon>
        <taxon>Fungi</taxon>
        <taxon>Dikarya</taxon>
        <taxon>Ascomycota</taxon>
        <taxon>Pezizomycotina</taxon>
        <taxon>Eurotiomycetes</taxon>
        <taxon>Eurotiomycetidae</taxon>
        <taxon>Eurotiales</taxon>
        <taxon>Aspergillaceae</taxon>
        <taxon>Aspergillus</taxon>
        <taxon>Aspergillus subgen. Circumdati</taxon>
    </lineage>
</organism>
<dbReference type="STRING" id="41067.A0A2I2F9L7"/>
<name>A0A2I2F9L7_ASPCN</name>
<dbReference type="Proteomes" id="UP000234585">
    <property type="component" value="Unassembled WGS sequence"/>
</dbReference>
<accession>A0A2I2F9L7</accession>
<evidence type="ECO:0000256" key="1">
    <source>
        <dbReference type="SAM" id="MobiDB-lite"/>
    </source>
</evidence>
<dbReference type="RefSeq" id="XP_024671346.1">
    <property type="nucleotide sequence ID" value="XM_024818915.1"/>
</dbReference>
<protein>
    <submittedName>
        <fullName evidence="2">Uncharacterized protein</fullName>
    </submittedName>
</protein>
<sequence>MFFASFSRPFPSSLSSPSCPFFPFPLTDLLIRLGDSSSSSKVFSIIAIMMINTSALRLRSALARSPSVIAAPLAAVAPLPSSACRSLSSSSSSSSSSLFSSPSSSSSPVSSASAFARSPRTFASLHRPIASTASSGLSSSRWIQSRNMASEIPKIKVKNPVVELDGDEVGLVCMFGPLNGAKKYWKESRTWPVPPFL</sequence>
<evidence type="ECO:0000313" key="3">
    <source>
        <dbReference type="Proteomes" id="UP000234585"/>
    </source>
</evidence>
<dbReference type="OrthoDB" id="4510928at2759"/>